<dbReference type="InterPro" id="IPR044252">
    <property type="entry name" value="RPP3"/>
</dbReference>
<dbReference type="Proteomes" id="UP001420932">
    <property type="component" value="Unassembled WGS sequence"/>
</dbReference>
<keyword evidence="3" id="KW-1185">Reference proteome</keyword>
<dbReference type="EMBL" id="JBBNAF010000011">
    <property type="protein sequence ID" value="KAK9097719.1"/>
    <property type="molecule type" value="Genomic_DNA"/>
</dbReference>
<feature type="region of interest" description="Disordered" evidence="1">
    <location>
        <begin position="237"/>
        <end position="265"/>
    </location>
</feature>
<dbReference type="GO" id="GO:0003735">
    <property type="term" value="F:structural constituent of ribosome"/>
    <property type="evidence" value="ECO:0007669"/>
    <property type="project" value="InterPro"/>
</dbReference>
<accession>A0AAP0EZ76</accession>
<evidence type="ECO:0000313" key="2">
    <source>
        <dbReference type="EMBL" id="KAK9097719.1"/>
    </source>
</evidence>
<dbReference type="GO" id="GO:0005840">
    <property type="term" value="C:ribosome"/>
    <property type="evidence" value="ECO:0007669"/>
    <property type="project" value="InterPro"/>
</dbReference>
<dbReference type="PANTHER" id="PTHR47207">
    <property type="entry name" value="60S ACIDIC RIBOSOMAL PROTEIN P3-1-RELATED"/>
    <property type="match status" value="1"/>
</dbReference>
<gene>
    <name evidence="2" type="ORF">Syun_024764</name>
</gene>
<dbReference type="PANTHER" id="PTHR47207:SF2">
    <property type="entry name" value="LARGE RIBOSOMAL SUBUNIT PROTEIN P3Y-RELATED"/>
    <property type="match status" value="1"/>
</dbReference>
<feature type="compositionally biased region" description="Basic and acidic residues" evidence="1">
    <location>
        <begin position="237"/>
        <end position="248"/>
    </location>
</feature>
<evidence type="ECO:0000313" key="3">
    <source>
        <dbReference type="Proteomes" id="UP001420932"/>
    </source>
</evidence>
<organism evidence="2 3">
    <name type="scientific">Stephania yunnanensis</name>
    <dbReference type="NCBI Taxonomy" id="152371"/>
    <lineage>
        <taxon>Eukaryota</taxon>
        <taxon>Viridiplantae</taxon>
        <taxon>Streptophyta</taxon>
        <taxon>Embryophyta</taxon>
        <taxon>Tracheophyta</taxon>
        <taxon>Spermatophyta</taxon>
        <taxon>Magnoliopsida</taxon>
        <taxon>Ranunculales</taxon>
        <taxon>Menispermaceae</taxon>
        <taxon>Menispermoideae</taxon>
        <taxon>Cissampelideae</taxon>
        <taxon>Stephania</taxon>
    </lineage>
</organism>
<proteinExistence type="predicted"/>
<protein>
    <submittedName>
        <fullName evidence="2">Uncharacterized protein</fullName>
    </submittedName>
</protein>
<name>A0AAP0EZ76_9MAGN</name>
<evidence type="ECO:0000256" key="1">
    <source>
        <dbReference type="SAM" id="MobiDB-lite"/>
    </source>
</evidence>
<dbReference type="AlphaFoldDB" id="A0AAP0EZ76"/>
<sequence length="295" mass="33091">MGVFTFICKSSGVEWTAKQLSGGLEGSASSSFELQRCLVHKALSSDSSGGVQSSFSMITPSSAVFQGVRDKISLWVWETKHQSECGRRSTNFGCGRRSTNFGCNFGCGRRNTGLGVGDEAPVWVWETKHQFWVWRRNTGLGLGDETPVWVWEMMHQFWVWETMHQFWEWETKHHCECGRRSTNFGCGRRSTNPIVRDTLHRFRNQSVDLIDFAICCSISPDRRSAVATTAETPCNHIRDSHSISHSDHSPPLVSDPPAPEIRHRVSRRPDTAAVVAPAGPLPWRALRHILAVLAA</sequence>
<comment type="caution">
    <text evidence="2">The sequence shown here is derived from an EMBL/GenBank/DDBJ whole genome shotgun (WGS) entry which is preliminary data.</text>
</comment>
<reference evidence="2 3" key="1">
    <citation type="submission" date="2024-01" db="EMBL/GenBank/DDBJ databases">
        <title>Genome assemblies of Stephania.</title>
        <authorList>
            <person name="Yang L."/>
        </authorList>
    </citation>
    <scope>NUCLEOTIDE SEQUENCE [LARGE SCALE GENOMIC DNA]</scope>
    <source>
        <strain evidence="2">YNDBR</strain>
        <tissue evidence="2">Leaf</tissue>
    </source>
</reference>